<accession>A0A4T0FFG7</accession>
<feature type="compositionally biased region" description="Basic residues" evidence="1">
    <location>
        <begin position="54"/>
        <end position="64"/>
    </location>
</feature>
<feature type="compositionally biased region" description="Basic and acidic residues" evidence="1">
    <location>
        <begin position="77"/>
        <end position="96"/>
    </location>
</feature>
<dbReference type="OrthoDB" id="3358710at2759"/>
<feature type="region of interest" description="Disordered" evidence="1">
    <location>
        <begin position="32"/>
        <end position="153"/>
    </location>
</feature>
<dbReference type="AlphaFoldDB" id="A0A4T0FFG7"/>
<evidence type="ECO:0000256" key="1">
    <source>
        <dbReference type="SAM" id="MobiDB-lite"/>
    </source>
</evidence>
<dbReference type="Proteomes" id="UP000310189">
    <property type="component" value="Unassembled WGS sequence"/>
</dbReference>
<evidence type="ECO:0000313" key="3">
    <source>
        <dbReference type="Proteomes" id="UP000310189"/>
    </source>
</evidence>
<name>A0A4T0FFG7_9BASI</name>
<keyword evidence="3" id="KW-1185">Reference proteome</keyword>
<dbReference type="EMBL" id="SPNW01000091">
    <property type="protein sequence ID" value="TIA86035.1"/>
    <property type="molecule type" value="Genomic_DNA"/>
</dbReference>
<organism evidence="2 3">
    <name type="scientific">Wallemia hederae</name>
    <dbReference type="NCBI Taxonomy" id="1540922"/>
    <lineage>
        <taxon>Eukaryota</taxon>
        <taxon>Fungi</taxon>
        <taxon>Dikarya</taxon>
        <taxon>Basidiomycota</taxon>
        <taxon>Wallemiomycotina</taxon>
        <taxon>Wallemiomycetes</taxon>
        <taxon>Wallemiales</taxon>
        <taxon>Wallemiaceae</taxon>
        <taxon>Wallemia</taxon>
    </lineage>
</organism>
<protein>
    <submittedName>
        <fullName evidence="2">Uncharacterized protein</fullName>
    </submittedName>
</protein>
<reference evidence="2 3" key="1">
    <citation type="submission" date="2019-03" db="EMBL/GenBank/DDBJ databases">
        <title>Sequencing 23 genomes of Wallemia ichthyophaga.</title>
        <authorList>
            <person name="Gostincar C."/>
        </authorList>
    </citation>
    <scope>NUCLEOTIDE SEQUENCE [LARGE SCALE GENOMIC DNA]</scope>
    <source>
        <strain evidence="2 3">EXF-5753</strain>
    </source>
</reference>
<feature type="compositionally biased region" description="Polar residues" evidence="1">
    <location>
        <begin position="42"/>
        <end position="53"/>
    </location>
</feature>
<comment type="caution">
    <text evidence="2">The sequence shown here is derived from an EMBL/GenBank/DDBJ whole genome shotgun (WGS) entry which is preliminary data.</text>
</comment>
<gene>
    <name evidence="2" type="ORF">E3P99_03811</name>
</gene>
<evidence type="ECO:0000313" key="2">
    <source>
        <dbReference type="EMBL" id="TIA86035.1"/>
    </source>
</evidence>
<feature type="compositionally biased region" description="Basic and acidic residues" evidence="1">
    <location>
        <begin position="113"/>
        <end position="124"/>
    </location>
</feature>
<proteinExistence type="predicted"/>
<sequence length="245" mass="27665">MLRTLVRGAGRGSTKPLVIGDETIDLRAFRNTPAKGFVPDRSSLQGESALSNKLRNRTSQRPQKKQQEQQEAGQFDDADHQELLRTLGDRRPENKAAGKPQSQTQRRGSNHKQRNEEQGKDVQRRAAKQHSQQDKPAVDLQTTQSKKDTRKPKLKEIEIDRMDLSALVFDNQPADLLPTLNSSAYATEISEEERRKLHMEAVGGEYDRYASHATAPQKAMSVQKMISLAQRQEIMDNINRITKGA</sequence>